<reference evidence="1 2" key="1">
    <citation type="journal article" date="2020" name="Cell">
        <title>Large-Scale Comparative Analyses of Tick Genomes Elucidate Their Genetic Diversity and Vector Capacities.</title>
        <authorList>
            <consortium name="Tick Genome and Microbiome Consortium (TIGMIC)"/>
            <person name="Jia N."/>
            <person name="Wang J."/>
            <person name="Shi W."/>
            <person name="Du L."/>
            <person name="Sun Y."/>
            <person name="Zhan W."/>
            <person name="Jiang J.F."/>
            <person name="Wang Q."/>
            <person name="Zhang B."/>
            <person name="Ji P."/>
            <person name="Bell-Sakyi L."/>
            <person name="Cui X.M."/>
            <person name="Yuan T.T."/>
            <person name="Jiang B.G."/>
            <person name="Yang W.F."/>
            <person name="Lam T.T."/>
            <person name="Chang Q.C."/>
            <person name="Ding S.J."/>
            <person name="Wang X.J."/>
            <person name="Zhu J.G."/>
            <person name="Ruan X.D."/>
            <person name="Zhao L."/>
            <person name="Wei J.T."/>
            <person name="Ye R.Z."/>
            <person name="Que T.C."/>
            <person name="Du C.H."/>
            <person name="Zhou Y.H."/>
            <person name="Cheng J.X."/>
            <person name="Dai P.F."/>
            <person name="Guo W.B."/>
            <person name="Han X.H."/>
            <person name="Huang E.J."/>
            <person name="Li L.F."/>
            <person name="Wei W."/>
            <person name="Gao Y.C."/>
            <person name="Liu J.Z."/>
            <person name="Shao H.Z."/>
            <person name="Wang X."/>
            <person name="Wang C.C."/>
            <person name="Yang T.C."/>
            <person name="Huo Q.B."/>
            <person name="Li W."/>
            <person name="Chen H.Y."/>
            <person name="Chen S.E."/>
            <person name="Zhou L.G."/>
            <person name="Ni X.B."/>
            <person name="Tian J.H."/>
            <person name="Sheng Y."/>
            <person name="Liu T."/>
            <person name="Pan Y.S."/>
            <person name="Xia L.Y."/>
            <person name="Li J."/>
            <person name="Zhao F."/>
            <person name="Cao W.C."/>
        </authorList>
    </citation>
    <scope>NUCLEOTIDE SEQUENCE [LARGE SCALE GENOMIC DNA]</scope>
    <source>
        <strain evidence="1">HaeL-2018</strain>
    </source>
</reference>
<sequence length="137" mass="15924">MKASTTLWLVPGRVIKMLLKNREELKAYFKCARNEGTQGVKYIARALQYMLNDYVNHFYFLFVSPVLEFEKIDEMVQFIDAAPEKMQKELNMHHRATESQEGKLVLTMADFGARFSRELSRSCNGAESNMNEPLHKI</sequence>
<protein>
    <submittedName>
        <fullName evidence="1">Uncharacterized protein</fullName>
    </submittedName>
</protein>
<name>A0A9J6FA76_HAELO</name>
<evidence type="ECO:0000313" key="2">
    <source>
        <dbReference type="Proteomes" id="UP000821853"/>
    </source>
</evidence>
<gene>
    <name evidence="1" type="ORF">HPB48_013376</name>
</gene>
<evidence type="ECO:0000313" key="1">
    <source>
        <dbReference type="EMBL" id="KAH9359631.1"/>
    </source>
</evidence>
<dbReference type="EMBL" id="JABSTR010000001">
    <property type="protein sequence ID" value="KAH9359631.1"/>
    <property type="molecule type" value="Genomic_DNA"/>
</dbReference>
<dbReference type="AlphaFoldDB" id="A0A9J6FA76"/>
<accession>A0A9J6FA76</accession>
<comment type="caution">
    <text evidence="1">The sequence shown here is derived from an EMBL/GenBank/DDBJ whole genome shotgun (WGS) entry which is preliminary data.</text>
</comment>
<proteinExistence type="predicted"/>
<dbReference type="VEuPathDB" id="VectorBase:HLOH_051830"/>
<organism evidence="1 2">
    <name type="scientific">Haemaphysalis longicornis</name>
    <name type="common">Bush tick</name>
    <dbReference type="NCBI Taxonomy" id="44386"/>
    <lineage>
        <taxon>Eukaryota</taxon>
        <taxon>Metazoa</taxon>
        <taxon>Ecdysozoa</taxon>
        <taxon>Arthropoda</taxon>
        <taxon>Chelicerata</taxon>
        <taxon>Arachnida</taxon>
        <taxon>Acari</taxon>
        <taxon>Parasitiformes</taxon>
        <taxon>Ixodida</taxon>
        <taxon>Ixodoidea</taxon>
        <taxon>Ixodidae</taxon>
        <taxon>Haemaphysalinae</taxon>
        <taxon>Haemaphysalis</taxon>
    </lineage>
</organism>
<keyword evidence="2" id="KW-1185">Reference proteome</keyword>
<dbReference type="Proteomes" id="UP000821853">
    <property type="component" value="Chromosome 1"/>
</dbReference>